<dbReference type="RefSeq" id="WP_003810053.1">
    <property type="nucleotide sequence ID" value="NC_019382.1"/>
</dbReference>
<gene>
    <name evidence="2" type="ORF">BN112_1754</name>
</gene>
<dbReference type="GO" id="GO:0006633">
    <property type="term" value="P:fatty acid biosynthetic process"/>
    <property type="evidence" value="ECO:0007669"/>
    <property type="project" value="TreeGrafter"/>
</dbReference>
<reference evidence="2 3" key="1">
    <citation type="journal article" date="2012" name="BMC Genomics">
        <title>Comparative genomics of the classical Bordetella subspecies: the evolution and exchange of virulence-associated diversity amongst closely related pathogens.</title>
        <authorList>
            <person name="Park J."/>
            <person name="Zhang Y."/>
            <person name="Buboltz A.M."/>
            <person name="Zhang X."/>
            <person name="Schuster S.C."/>
            <person name="Ahuja U."/>
            <person name="Liu M."/>
            <person name="Miller J.F."/>
            <person name="Sebaihia M."/>
            <person name="Bentley S.D."/>
            <person name="Parkhill J."/>
            <person name="Harvill E.T."/>
        </authorList>
    </citation>
    <scope>NUCLEOTIDE SEQUENCE [LARGE SCALE GENOMIC DNA]</scope>
    <source>
        <strain evidence="2 3">253</strain>
    </source>
</reference>
<dbReference type="Gene3D" id="3.10.129.10">
    <property type="entry name" value="Hotdog Thioesterase"/>
    <property type="match status" value="1"/>
</dbReference>
<accession>A0A0C6P603</accession>
<evidence type="ECO:0000259" key="1">
    <source>
        <dbReference type="Pfam" id="PF01575"/>
    </source>
</evidence>
<dbReference type="EMBL" id="HE965806">
    <property type="protein sequence ID" value="CCJ53671.1"/>
    <property type="molecule type" value="Genomic_DNA"/>
</dbReference>
<dbReference type="GO" id="GO:0019171">
    <property type="term" value="F:(3R)-hydroxyacyl-[acyl-carrier-protein] dehydratase activity"/>
    <property type="evidence" value="ECO:0007669"/>
    <property type="project" value="TreeGrafter"/>
</dbReference>
<dbReference type="HOGENOM" id="CLU_094876_0_0_4"/>
<dbReference type="Proteomes" id="UP000007564">
    <property type="component" value="Chromosome"/>
</dbReference>
<dbReference type="GeneID" id="56479610"/>
<feature type="domain" description="MaoC-like" evidence="1">
    <location>
        <begin position="18"/>
        <end position="128"/>
    </location>
</feature>
<sequence>MQPPSHAPRQLAAADLAVGQVVAQREIRLDAQAFAQFAALTGDAHPIHYDAGYAQRQGLRAPIAHGLLLVAISALGATPLSAQLHDAMVAMVGVEAVFMRPVYVDETVQCVYRVAQIEHVAKGRSKTTIAVSIHTTDAPPDAARQAHCVVHLTFLLKTHLQG</sequence>
<dbReference type="InterPro" id="IPR029069">
    <property type="entry name" value="HotDog_dom_sf"/>
</dbReference>
<dbReference type="Pfam" id="PF01575">
    <property type="entry name" value="MaoC_dehydratas"/>
    <property type="match status" value="1"/>
</dbReference>
<dbReference type="CDD" id="cd03441">
    <property type="entry name" value="R_hydratase_like"/>
    <property type="match status" value="1"/>
</dbReference>
<protein>
    <recommendedName>
        <fullName evidence="1">MaoC-like domain-containing protein</fullName>
    </recommendedName>
</protein>
<evidence type="ECO:0000313" key="3">
    <source>
        <dbReference type="Proteomes" id="UP000007564"/>
    </source>
</evidence>
<dbReference type="PANTHER" id="PTHR43437:SF3">
    <property type="entry name" value="HYDROXYACYL-THIOESTER DEHYDRATASE TYPE 2, MITOCHONDRIAL"/>
    <property type="match status" value="1"/>
</dbReference>
<evidence type="ECO:0000313" key="2">
    <source>
        <dbReference type="EMBL" id="CCJ53671.1"/>
    </source>
</evidence>
<dbReference type="InterPro" id="IPR002539">
    <property type="entry name" value="MaoC-like_dom"/>
</dbReference>
<dbReference type="AlphaFoldDB" id="A0A0C6P603"/>
<dbReference type="InterPro" id="IPR050965">
    <property type="entry name" value="UPF0336/Enoyl-CoA_hydratase"/>
</dbReference>
<proteinExistence type="predicted"/>
<dbReference type="SUPFAM" id="SSF54637">
    <property type="entry name" value="Thioesterase/thiol ester dehydrase-isomerase"/>
    <property type="match status" value="1"/>
</dbReference>
<organism evidence="2 3">
    <name type="scientific">Bordetella bronchiseptica 253</name>
    <dbReference type="NCBI Taxonomy" id="568707"/>
    <lineage>
        <taxon>Bacteria</taxon>
        <taxon>Pseudomonadati</taxon>
        <taxon>Pseudomonadota</taxon>
        <taxon>Betaproteobacteria</taxon>
        <taxon>Burkholderiales</taxon>
        <taxon>Alcaligenaceae</taxon>
        <taxon>Bordetella</taxon>
    </lineage>
</organism>
<dbReference type="PANTHER" id="PTHR43437">
    <property type="entry name" value="HYDROXYACYL-THIOESTER DEHYDRATASE TYPE 2, MITOCHONDRIAL-RELATED"/>
    <property type="match status" value="1"/>
</dbReference>
<dbReference type="KEGG" id="bbh:BN112_1754"/>
<dbReference type="OrthoDB" id="9800237at2"/>
<name>A0A0C6P603_BORBO</name>